<feature type="transmembrane region" description="Helical" evidence="5">
    <location>
        <begin position="173"/>
        <end position="192"/>
    </location>
</feature>
<dbReference type="Pfam" id="PF04279">
    <property type="entry name" value="IspA"/>
    <property type="match status" value="1"/>
</dbReference>
<dbReference type="STRING" id="573024.SAMN05216208_2028"/>
<evidence type="ECO:0000256" key="3">
    <source>
        <dbReference type="ARBA" id="ARBA00022989"/>
    </source>
</evidence>
<comment type="similarity">
    <text evidence="5">Belongs to the YciB family.</text>
</comment>
<keyword evidence="1 5" id="KW-1003">Cell membrane</keyword>
<evidence type="ECO:0000256" key="4">
    <source>
        <dbReference type="ARBA" id="ARBA00023136"/>
    </source>
</evidence>
<gene>
    <name evidence="5" type="primary">yciB</name>
    <name evidence="6" type="ORF">SAMN05421666_0106</name>
</gene>
<dbReference type="PANTHER" id="PTHR36917">
    <property type="entry name" value="INTRACELLULAR SEPTATION PROTEIN A-RELATED"/>
    <property type="match status" value="1"/>
</dbReference>
<dbReference type="HAMAP" id="MF_00189">
    <property type="entry name" value="YciB"/>
    <property type="match status" value="1"/>
</dbReference>
<dbReference type="EMBL" id="FTNV01000001">
    <property type="protein sequence ID" value="SIR85466.1"/>
    <property type="molecule type" value="Genomic_DNA"/>
</dbReference>
<dbReference type="Proteomes" id="UP000186019">
    <property type="component" value="Unassembled WGS sequence"/>
</dbReference>
<feature type="transmembrane region" description="Helical" evidence="5">
    <location>
        <begin position="144"/>
        <end position="161"/>
    </location>
</feature>
<evidence type="ECO:0000313" key="7">
    <source>
        <dbReference type="Proteomes" id="UP000186019"/>
    </source>
</evidence>
<feature type="transmembrane region" description="Helical" evidence="5">
    <location>
        <begin position="20"/>
        <end position="36"/>
    </location>
</feature>
<evidence type="ECO:0000256" key="5">
    <source>
        <dbReference type="HAMAP-Rule" id="MF_00189"/>
    </source>
</evidence>
<accession>A0A1N7EBN9</accession>
<name>A0A1N7EBN9_9RHOB</name>
<keyword evidence="2 5" id="KW-0812">Transmembrane</keyword>
<evidence type="ECO:0000313" key="6">
    <source>
        <dbReference type="EMBL" id="SIR85466.1"/>
    </source>
</evidence>
<evidence type="ECO:0000256" key="2">
    <source>
        <dbReference type="ARBA" id="ARBA00022692"/>
    </source>
</evidence>
<dbReference type="GO" id="GO:0005886">
    <property type="term" value="C:plasma membrane"/>
    <property type="evidence" value="ECO:0007669"/>
    <property type="project" value="UniProtKB-SubCell"/>
</dbReference>
<protein>
    <recommendedName>
        <fullName evidence="5">Inner membrane-spanning protein YciB</fullName>
    </recommendedName>
</protein>
<comment type="subcellular location">
    <subcellularLocation>
        <location evidence="5">Cell inner membrane</location>
        <topology evidence="5">Multi-pass membrane protein</topology>
    </subcellularLocation>
</comment>
<comment type="function">
    <text evidence="5">Plays a role in cell envelope biogenesis, maintenance of cell envelope integrity and membrane homeostasis.</text>
</comment>
<dbReference type="AlphaFoldDB" id="A0A1N7EBN9"/>
<feature type="transmembrane region" description="Helical" evidence="5">
    <location>
        <begin position="109"/>
        <end position="129"/>
    </location>
</feature>
<dbReference type="InterPro" id="IPR006008">
    <property type="entry name" value="YciB"/>
</dbReference>
<evidence type="ECO:0000256" key="1">
    <source>
        <dbReference type="ARBA" id="ARBA00022475"/>
    </source>
</evidence>
<keyword evidence="4 5" id="KW-0472">Membrane</keyword>
<keyword evidence="3 5" id="KW-1133">Transmembrane helix</keyword>
<reference evidence="6 7" key="1">
    <citation type="submission" date="2017-01" db="EMBL/GenBank/DDBJ databases">
        <authorList>
            <person name="Mah S.A."/>
            <person name="Swanson W.J."/>
            <person name="Moy G.W."/>
            <person name="Vacquier V.D."/>
        </authorList>
    </citation>
    <scope>NUCLEOTIDE SEQUENCE [LARGE SCALE GENOMIC DNA]</scope>
    <source>
        <strain evidence="6 7">DSM 29590</strain>
    </source>
</reference>
<feature type="transmembrane region" description="Helical" evidence="5">
    <location>
        <begin position="48"/>
        <end position="73"/>
    </location>
</feature>
<proteinExistence type="inferred from homology"/>
<keyword evidence="7" id="KW-1185">Reference proteome</keyword>
<keyword evidence="5" id="KW-0997">Cell inner membrane</keyword>
<sequence>MTPEENEMSEKQINGGLKTALELGPILAFFVAYIWLKDRVFDIGGTEYDGFIVVTAGFIPVFLVSIGILWALTGHLSKMQAMTAVLITVFGGLSIWFNDPKFFKMKPTIIYLLFGGILGVGLLQGKSYLQTVMDTVMPLTHDGWMILTRRLTLFFLGLALLNEIIWRTQTEEIWVYFKTFGLTAAIFVFFITQSKLFEAYKPEPKD</sequence>
<organism evidence="6 7">
    <name type="scientific">Roseovarius nanhaiticus</name>
    <dbReference type="NCBI Taxonomy" id="573024"/>
    <lineage>
        <taxon>Bacteria</taxon>
        <taxon>Pseudomonadati</taxon>
        <taxon>Pseudomonadota</taxon>
        <taxon>Alphaproteobacteria</taxon>
        <taxon>Rhodobacterales</taxon>
        <taxon>Roseobacteraceae</taxon>
        <taxon>Roseovarius</taxon>
    </lineage>
</organism>
<dbReference type="PANTHER" id="PTHR36917:SF1">
    <property type="entry name" value="INNER MEMBRANE-SPANNING PROTEIN YCIB"/>
    <property type="match status" value="1"/>
</dbReference>